<comment type="caution">
    <text evidence="2">The sequence shown here is derived from an EMBL/GenBank/DDBJ whole genome shotgun (WGS) entry which is preliminary data.</text>
</comment>
<accession>A0A4U0U1U9</accession>
<protein>
    <submittedName>
        <fullName evidence="2">Uncharacterized protein</fullName>
    </submittedName>
</protein>
<dbReference type="EMBL" id="NAJL01000018">
    <property type="protein sequence ID" value="TKA28346.1"/>
    <property type="molecule type" value="Genomic_DNA"/>
</dbReference>
<evidence type="ECO:0000313" key="3">
    <source>
        <dbReference type="Proteomes" id="UP000308549"/>
    </source>
</evidence>
<evidence type="ECO:0000256" key="1">
    <source>
        <dbReference type="SAM" id="SignalP"/>
    </source>
</evidence>
<reference evidence="2 3" key="1">
    <citation type="submission" date="2017-03" db="EMBL/GenBank/DDBJ databases">
        <title>Genomes of endolithic fungi from Antarctica.</title>
        <authorList>
            <person name="Coleine C."/>
            <person name="Masonjones S."/>
            <person name="Stajich J.E."/>
        </authorList>
    </citation>
    <scope>NUCLEOTIDE SEQUENCE [LARGE SCALE GENOMIC DNA]</scope>
    <source>
        <strain evidence="2 3">CCFEE 6315</strain>
    </source>
</reference>
<organism evidence="2 3">
    <name type="scientific">Salinomyces thailandicus</name>
    <dbReference type="NCBI Taxonomy" id="706561"/>
    <lineage>
        <taxon>Eukaryota</taxon>
        <taxon>Fungi</taxon>
        <taxon>Dikarya</taxon>
        <taxon>Ascomycota</taxon>
        <taxon>Pezizomycotina</taxon>
        <taxon>Dothideomycetes</taxon>
        <taxon>Dothideomycetidae</taxon>
        <taxon>Mycosphaerellales</taxon>
        <taxon>Teratosphaeriaceae</taxon>
        <taxon>Salinomyces</taxon>
    </lineage>
</organism>
<sequence>MKGFVAIAGFAAFAAAAPQGFPPAYPSAASGSAMLPTGSISGLPAPAGTGCAASSGFPAPSGGSPMPSYFLAPSGGFLHARLYATGMPSGVAMPSGLPSSGFRLGALPTYLAKREPQMESDIATGSEFAIPTASISFPASGGAAMPTGLGGLGGSSISFPALGSGEPGIAAPTGLGGGLGSLGGSGSALPTGLGSGIGGLGDSGSGSGSALPTEFA</sequence>
<name>A0A4U0U1U9_9PEZI</name>
<feature type="signal peptide" evidence="1">
    <location>
        <begin position="1"/>
        <end position="16"/>
    </location>
</feature>
<evidence type="ECO:0000313" key="2">
    <source>
        <dbReference type="EMBL" id="TKA28346.1"/>
    </source>
</evidence>
<keyword evidence="3" id="KW-1185">Reference proteome</keyword>
<feature type="chain" id="PRO_5020976025" evidence="1">
    <location>
        <begin position="17"/>
        <end position="216"/>
    </location>
</feature>
<dbReference type="AlphaFoldDB" id="A0A4U0U1U9"/>
<gene>
    <name evidence="2" type="ORF">B0A50_03813</name>
</gene>
<dbReference type="Proteomes" id="UP000308549">
    <property type="component" value="Unassembled WGS sequence"/>
</dbReference>
<keyword evidence="1" id="KW-0732">Signal</keyword>
<proteinExistence type="predicted"/>